<organism evidence="7 8">
    <name type="scientific">Leptospira kobayashii</name>
    <dbReference type="NCBI Taxonomy" id="1917830"/>
    <lineage>
        <taxon>Bacteria</taxon>
        <taxon>Pseudomonadati</taxon>
        <taxon>Spirochaetota</taxon>
        <taxon>Spirochaetia</taxon>
        <taxon>Leptospirales</taxon>
        <taxon>Leptospiraceae</taxon>
        <taxon>Leptospira</taxon>
    </lineage>
</organism>
<dbReference type="SUPFAM" id="SSF51905">
    <property type="entry name" value="FAD/NAD(P)-binding domain"/>
    <property type="match status" value="1"/>
</dbReference>
<dbReference type="InterPro" id="IPR050464">
    <property type="entry name" value="Zeta_carotene_desat/Oxidored"/>
</dbReference>
<keyword evidence="6" id="KW-0963">Cytoplasm</keyword>
<comment type="subcellular location">
    <subcellularLocation>
        <location evidence="6">Cytoplasm</location>
    </subcellularLocation>
</comment>
<dbReference type="EMBL" id="AP025028">
    <property type="protein sequence ID" value="BDA78190.1"/>
    <property type="molecule type" value="Genomic_DNA"/>
</dbReference>
<keyword evidence="2 6" id="KW-0285">Flavoprotein</keyword>
<dbReference type="Gene3D" id="3.50.50.60">
    <property type="entry name" value="FAD/NAD(P)-binding domain"/>
    <property type="match status" value="1"/>
</dbReference>
<dbReference type="PANTHER" id="PTHR42923">
    <property type="entry name" value="PROTOPORPHYRINOGEN OXIDASE"/>
    <property type="match status" value="1"/>
</dbReference>
<accession>A0ABN6KC53</accession>
<dbReference type="InterPro" id="IPR036188">
    <property type="entry name" value="FAD/NAD-bd_sf"/>
</dbReference>
<dbReference type="InterPro" id="IPR004572">
    <property type="entry name" value="Protoporphyrinogen_oxidase"/>
</dbReference>
<comment type="catalytic activity">
    <reaction evidence="6">
        <text>coproporphyrinogen III + 3 O2 = coproporphyrin III + 3 H2O2</text>
        <dbReference type="Rhea" id="RHEA:43436"/>
        <dbReference type="ChEBI" id="CHEBI:15379"/>
        <dbReference type="ChEBI" id="CHEBI:16240"/>
        <dbReference type="ChEBI" id="CHEBI:57309"/>
        <dbReference type="ChEBI" id="CHEBI:131725"/>
        <dbReference type="EC" id="1.3.3.15"/>
    </reaction>
</comment>
<proteinExistence type="inferred from homology"/>
<reference evidence="7 8" key="1">
    <citation type="submission" date="2021-08" db="EMBL/GenBank/DDBJ databases">
        <title>Complete genome sequence of Leptospira kobayashii strain E30.</title>
        <authorList>
            <person name="Nakao R."/>
            <person name="Nakamura S."/>
            <person name="Masuzawa T."/>
            <person name="Koizumi N."/>
        </authorList>
    </citation>
    <scope>NUCLEOTIDE SEQUENCE [LARGE SCALE GENOMIC DNA]</scope>
    <source>
        <strain evidence="7 8">E30</strain>
    </source>
</reference>
<evidence type="ECO:0000256" key="2">
    <source>
        <dbReference type="ARBA" id="ARBA00022630"/>
    </source>
</evidence>
<evidence type="ECO:0000256" key="6">
    <source>
        <dbReference type="RuleBase" id="RU364052"/>
    </source>
</evidence>
<evidence type="ECO:0000313" key="7">
    <source>
        <dbReference type="EMBL" id="BDA78190.1"/>
    </source>
</evidence>
<evidence type="ECO:0000256" key="5">
    <source>
        <dbReference type="ARBA" id="ARBA00023133"/>
    </source>
</evidence>
<comment type="cofactor">
    <cofactor evidence="1 6">
        <name>FAD</name>
        <dbReference type="ChEBI" id="CHEBI:57692"/>
    </cofactor>
</comment>
<gene>
    <name evidence="7" type="primary">hemG</name>
    <name evidence="7" type="ORF">LPTSP3_g11200</name>
</gene>
<dbReference type="Pfam" id="PF13450">
    <property type="entry name" value="NAD_binding_8"/>
    <property type="match status" value="1"/>
</dbReference>
<protein>
    <recommendedName>
        <fullName evidence="6">Coproporphyrinogen III oxidase</fullName>
        <ecNumber evidence="6">1.3.3.15</ecNumber>
    </recommendedName>
</protein>
<keyword evidence="3 6" id="KW-0274">FAD</keyword>
<name>A0ABN6KC53_9LEPT</name>
<evidence type="ECO:0000256" key="3">
    <source>
        <dbReference type="ARBA" id="ARBA00022827"/>
    </source>
</evidence>
<evidence type="ECO:0000256" key="4">
    <source>
        <dbReference type="ARBA" id="ARBA00023002"/>
    </source>
</evidence>
<sequence>MSDSVLIVGGGISGLVAAYSSVKQGKKVTLIESSDRLGGMLDTYKTEFGLVETAANGLLNSYATEELLQELGLNPILPKSSSKKRYFWIGNRLKQIPISFFSIIRAIFGFLFLNAKPEENESFESWSFRIFGKKVSANLIEPALGGIYAAKLKDMDPKMVFSKFFWKEGDSVYRNFKNSKNKSKKKPKTRGSISFQGGMKDLISSLVKVLEGKIKFRLKTEIVDLETLKKEYPGHEIIFCTNIRSTYQILNETNPSGFLKHDIKPIPLLSIATITCFTKTNLLKKPGFGILFPKDSDVTANGVLLNDYIFEGRVFGEFHSETWIYAGDFLDHLTNEDVIDLVKKDRKRISVSSAEEDIVSVHAKIWKQSFPIYGNELLKFNRYLDEMENESSSTSQPVRFLGNYRYGIGLRGLIESALNL</sequence>
<evidence type="ECO:0000313" key="8">
    <source>
        <dbReference type="Proteomes" id="UP000245263"/>
    </source>
</evidence>
<comment type="function">
    <text evidence="6">Involved in coproporphyrin-dependent heme b biosynthesis. Catalyzes the oxidation of coproporphyrinogen III to coproporphyrin III.</text>
</comment>
<dbReference type="Proteomes" id="UP000245263">
    <property type="component" value="Chromosome 1"/>
</dbReference>
<dbReference type="PANTHER" id="PTHR42923:SF3">
    <property type="entry name" value="PROTOPORPHYRINOGEN OXIDASE"/>
    <property type="match status" value="1"/>
</dbReference>
<comment type="pathway">
    <text evidence="6">Porphyrin-containing compound metabolism; protoheme biosynthesis.</text>
</comment>
<comment type="similarity">
    <text evidence="6">Belongs to the protoporphyrinogen/coproporphyrinogen oxidase family. Coproporphyrinogen III oxidase subfamily.</text>
</comment>
<dbReference type="RefSeq" id="WP_109018437.1">
    <property type="nucleotide sequence ID" value="NZ_AP025028.1"/>
</dbReference>
<keyword evidence="4 6" id="KW-0560">Oxidoreductase</keyword>
<dbReference type="SUPFAM" id="SSF54373">
    <property type="entry name" value="FAD-linked reductases, C-terminal domain"/>
    <property type="match status" value="1"/>
</dbReference>
<keyword evidence="8" id="KW-1185">Reference proteome</keyword>
<dbReference type="NCBIfam" id="TIGR00562">
    <property type="entry name" value="proto_IX_ox"/>
    <property type="match status" value="1"/>
</dbReference>
<dbReference type="EC" id="1.3.3.15" evidence="6"/>
<keyword evidence="5 6" id="KW-0350">Heme biosynthesis</keyword>
<evidence type="ECO:0000256" key="1">
    <source>
        <dbReference type="ARBA" id="ARBA00001974"/>
    </source>
</evidence>